<dbReference type="AlphaFoldDB" id="A0A150JA92"/>
<dbReference type="Proteomes" id="UP000075398">
    <property type="component" value="Unassembled WGS sequence"/>
</dbReference>
<gene>
    <name evidence="1" type="ORF">AMQ22_00063</name>
</gene>
<organism evidence="1 2">
    <name type="scientific">Candidatus Methanofastidiosum methylothiophilum</name>
    <dbReference type="NCBI Taxonomy" id="1705564"/>
    <lineage>
        <taxon>Archaea</taxon>
        <taxon>Methanobacteriati</taxon>
        <taxon>Methanobacteriota</taxon>
        <taxon>Stenosarchaea group</taxon>
        <taxon>Candidatus Methanofastidiosia</taxon>
        <taxon>Candidatus Methanofastidiosales</taxon>
        <taxon>Candidatus Methanofastidiosaceae</taxon>
        <taxon>Candidatus Methanofastidiosum</taxon>
    </lineage>
</organism>
<reference evidence="1 2" key="1">
    <citation type="journal article" date="2016" name="ISME J.">
        <title>Chasing the elusive Euryarchaeota class WSA2: genomes reveal a uniquely fastidious methyl-reducing methanogen.</title>
        <authorList>
            <person name="Nobu M.K."/>
            <person name="Narihiro T."/>
            <person name="Kuroda K."/>
            <person name="Mei R."/>
            <person name="Liu W.T."/>
        </authorList>
    </citation>
    <scope>NUCLEOTIDE SEQUENCE [LARGE SCALE GENOMIC DNA]</scope>
    <source>
        <strain evidence="1">U1lsi0528_Bin055</strain>
    </source>
</reference>
<accession>A0A150JA92</accession>
<evidence type="ECO:0000313" key="1">
    <source>
        <dbReference type="EMBL" id="KYC53864.1"/>
    </source>
</evidence>
<protein>
    <submittedName>
        <fullName evidence="1">Uncharacterized protein</fullName>
    </submittedName>
</protein>
<proteinExistence type="predicted"/>
<sequence length="114" mass="13075">MIIEDINGNPLDYLMIGQIMRGEITEPLPLVLYNDTSIDGSFLVKPDFSKINPMGLPVDTVNSTIISLDRVNGYPEQIINIPADSKLIIYLHYQPTWIALIMKYQWRLLIKRLT</sequence>
<name>A0A150JA92_9EURY</name>
<comment type="caution">
    <text evidence="1">The sequence shown here is derived from an EMBL/GenBank/DDBJ whole genome shotgun (WGS) entry which is preliminary data.</text>
</comment>
<dbReference type="EMBL" id="LNGC01000001">
    <property type="protein sequence ID" value="KYC53864.1"/>
    <property type="molecule type" value="Genomic_DNA"/>
</dbReference>
<evidence type="ECO:0000313" key="2">
    <source>
        <dbReference type="Proteomes" id="UP000075398"/>
    </source>
</evidence>